<proteinExistence type="predicted"/>
<protein>
    <recommendedName>
        <fullName evidence="4">General secretion pathway GspH domain-containing protein</fullName>
    </recommendedName>
</protein>
<reference evidence="3" key="1">
    <citation type="submission" date="2017-09" db="EMBL/GenBank/DDBJ databases">
        <title>Depth-based differentiation of microbial function through sediment-hosted aquifers and enrichment of novel symbionts in the deep terrestrial subsurface.</title>
        <authorList>
            <person name="Probst A.J."/>
            <person name="Ladd B."/>
            <person name="Jarett J.K."/>
            <person name="Geller-Mcgrath D.E."/>
            <person name="Sieber C.M.K."/>
            <person name="Emerson J.B."/>
            <person name="Anantharaman K."/>
            <person name="Thomas B.C."/>
            <person name="Malmstrom R."/>
            <person name="Stieglmeier M."/>
            <person name="Klingl A."/>
            <person name="Woyke T."/>
            <person name="Ryan C.M."/>
            <person name="Banfield J.F."/>
        </authorList>
    </citation>
    <scope>NUCLEOTIDE SEQUENCE [LARGE SCALE GENOMIC DNA]</scope>
</reference>
<evidence type="ECO:0000256" key="1">
    <source>
        <dbReference type="SAM" id="Phobius"/>
    </source>
</evidence>
<keyword evidence="1" id="KW-0472">Membrane</keyword>
<comment type="caution">
    <text evidence="2">The sequence shown here is derived from an EMBL/GenBank/DDBJ whole genome shotgun (WGS) entry which is preliminary data.</text>
</comment>
<organism evidence="2 3">
    <name type="scientific">Candidatus Niyogibacteria bacterium CG10_big_fil_rev_8_21_14_0_10_46_36</name>
    <dbReference type="NCBI Taxonomy" id="1974726"/>
    <lineage>
        <taxon>Bacteria</taxon>
        <taxon>Candidatus Niyogiibacteriota</taxon>
    </lineage>
</organism>
<keyword evidence="1" id="KW-0812">Transmembrane</keyword>
<dbReference type="Proteomes" id="UP000231503">
    <property type="component" value="Unassembled WGS sequence"/>
</dbReference>
<dbReference type="InterPro" id="IPR045584">
    <property type="entry name" value="Pilin-like"/>
</dbReference>
<sequence length="192" mass="21458">MRHIFRNMPVHTAGFTLMELVVVISIFVIISSVILADYPGFSERVALERTAQEIALSLREAETLALAVRESSEGSGVFPGFGVHFDASTPREYILFSDDNNNLVYDGVSEEIDHFFIEKAPEIIAICVDTETSPPGNCSLPWVDIVYLRPDPTITIWSTDGGHPVFSITIQTPRENYTREIIGWITGQIEIR</sequence>
<dbReference type="SUPFAM" id="SSF54523">
    <property type="entry name" value="Pili subunits"/>
    <property type="match status" value="1"/>
</dbReference>
<evidence type="ECO:0000313" key="2">
    <source>
        <dbReference type="EMBL" id="PIR69662.1"/>
    </source>
</evidence>
<dbReference type="NCBIfam" id="TIGR02532">
    <property type="entry name" value="IV_pilin_GFxxxE"/>
    <property type="match status" value="1"/>
</dbReference>
<name>A0A2H0TDP0_9BACT</name>
<accession>A0A2H0TDP0</accession>
<dbReference type="EMBL" id="PFCO01000004">
    <property type="protein sequence ID" value="PIR69662.1"/>
    <property type="molecule type" value="Genomic_DNA"/>
</dbReference>
<dbReference type="AlphaFoldDB" id="A0A2H0TDP0"/>
<evidence type="ECO:0008006" key="4">
    <source>
        <dbReference type="Google" id="ProtNLM"/>
    </source>
</evidence>
<dbReference type="InterPro" id="IPR012902">
    <property type="entry name" value="N_methyl_site"/>
</dbReference>
<feature type="transmembrane region" description="Helical" evidence="1">
    <location>
        <begin position="12"/>
        <end position="35"/>
    </location>
</feature>
<keyword evidence="1" id="KW-1133">Transmembrane helix</keyword>
<evidence type="ECO:0000313" key="3">
    <source>
        <dbReference type="Proteomes" id="UP000231503"/>
    </source>
</evidence>
<gene>
    <name evidence="2" type="ORF">COU47_02030</name>
</gene>